<dbReference type="InterPro" id="IPR005158">
    <property type="entry name" value="BTAD"/>
</dbReference>
<dbReference type="Gene3D" id="1.10.10.10">
    <property type="entry name" value="Winged helix-like DNA-binding domain superfamily/Winged helix DNA-binding domain"/>
    <property type="match status" value="1"/>
</dbReference>
<feature type="domain" description="OmpR/PhoB-type" evidence="4">
    <location>
        <begin position="1"/>
        <end position="96"/>
    </location>
</feature>
<dbReference type="SUPFAM" id="SSF46894">
    <property type="entry name" value="C-terminal effector domain of the bipartite response regulators"/>
    <property type="match status" value="1"/>
</dbReference>
<dbReference type="GO" id="GO:0003677">
    <property type="term" value="F:DNA binding"/>
    <property type="evidence" value="ECO:0007669"/>
    <property type="project" value="UniProtKB-UniRule"/>
</dbReference>
<dbReference type="PROSITE" id="PS51755">
    <property type="entry name" value="OMPR_PHOB"/>
    <property type="match status" value="1"/>
</dbReference>
<dbReference type="SMART" id="SM01043">
    <property type="entry name" value="BTAD"/>
    <property type="match status" value="1"/>
</dbReference>
<protein>
    <submittedName>
        <fullName evidence="5">Putative ATPase/DNA-binding SARP family transcriptional activator</fullName>
    </submittedName>
</protein>
<dbReference type="InterPro" id="IPR001867">
    <property type="entry name" value="OmpR/PhoB-type_DNA-bd"/>
</dbReference>
<keyword evidence="2 3" id="KW-0238">DNA-binding</keyword>
<dbReference type="SMART" id="SM00862">
    <property type="entry name" value="Trans_reg_C"/>
    <property type="match status" value="1"/>
</dbReference>
<dbReference type="RefSeq" id="WP_182845466.1">
    <property type="nucleotide sequence ID" value="NZ_BAAALP010000001.1"/>
</dbReference>
<feature type="DNA-binding region" description="OmpR/PhoB-type" evidence="3">
    <location>
        <begin position="1"/>
        <end position="96"/>
    </location>
</feature>
<evidence type="ECO:0000256" key="1">
    <source>
        <dbReference type="ARBA" id="ARBA00005820"/>
    </source>
</evidence>
<accession>A0A7W3LS39</accession>
<dbReference type="AlphaFoldDB" id="A0A7W3LS39"/>
<dbReference type="Gene3D" id="1.25.40.10">
    <property type="entry name" value="Tetratricopeptide repeat domain"/>
    <property type="match status" value="2"/>
</dbReference>
<evidence type="ECO:0000256" key="3">
    <source>
        <dbReference type="PROSITE-ProRule" id="PRU01091"/>
    </source>
</evidence>
<dbReference type="GO" id="GO:0006355">
    <property type="term" value="P:regulation of DNA-templated transcription"/>
    <property type="evidence" value="ECO:0007669"/>
    <property type="project" value="InterPro"/>
</dbReference>
<dbReference type="SUPFAM" id="SSF48452">
    <property type="entry name" value="TPR-like"/>
    <property type="match status" value="2"/>
</dbReference>
<dbReference type="InterPro" id="IPR036388">
    <property type="entry name" value="WH-like_DNA-bd_sf"/>
</dbReference>
<dbReference type="Proteomes" id="UP000572680">
    <property type="component" value="Unassembled WGS sequence"/>
</dbReference>
<evidence type="ECO:0000313" key="6">
    <source>
        <dbReference type="Proteomes" id="UP000572680"/>
    </source>
</evidence>
<dbReference type="Pfam" id="PF00486">
    <property type="entry name" value="Trans_reg_C"/>
    <property type="match status" value="1"/>
</dbReference>
<dbReference type="PANTHER" id="PTHR47691:SF3">
    <property type="entry name" value="HTH-TYPE TRANSCRIPTIONAL REGULATOR RV0890C-RELATED"/>
    <property type="match status" value="1"/>
</dbReference>
<dbReference type="PANTHER" id="PTHR47691">
    <property type="entry name" value="REGULATOR-RELATED"/>
    <property type="match status" value="1"/>
</dbReference>
<dbReference type="SUPFAM" id="SSF52540">
    <property type="entry name" value="P-loop containing nucleoside triphosphate hydrolases"/>
    <property type="match status" value="1"/>
</dbReference>
<reference evidence="5 6" key="1">
    <citation type="submission" date="2020-08" db="EMBL/GenBank/DDBJ databases">
        <title>Genomic Encyclopedia of Type Strains, Phase IV (KMG-IV): sequencing the most valuable type-strain genomes for metagenomic binning, comparative biology and taxonomic classification.</title>
        <authorList>
            <person name="Goeker M."/>
        </authorList>
    </citation>
    <scope>NUCLEOTIDE SEQUENCE [LARGE SCALE GENOMIC DNA]</scope>
    <source>
        <strain evidence="5 6">DSM 44197</strain>
    </source>
</reference>
<dbReference type="InterPro" id="IPR027417">
    <property type="entry name" value="P-loop_NTPase"/>
</dbReference>
<evidence type="ECO:0000313" key="5">
    <source>
        <dbReference type="EMBL" id="MBA8953283.1"/>
    </source>
</evidence>
<organism evidence="5 6">
    <name type="scientific">Actinomadura namibiensis</name>
    <dbReference type="NCBI Taxonomy" id="182080"/>
    <lineage>
        <taxon>Bacteria</taxon>
        <taxon>Bacillati</taxon>
        <taxon>Actinomycetota</taxon>
        <taxon>Actinomycetes</taxon>
        <taxon>Streptosporangiales</taxon>
        <taxon>Thermomonosporaceae</taxon>
        <taxon>Actinomadura</taxon>
    </lineage>
</organism>
<name>A0A7W3LS39_ACTNM</name>
<evidence type="ECO:0000259" key="4">
    <source>
        <dbReference type="PROSITE" id="PS51755"/>
    </source>
</evidence>
<proteinExistence type="inferred from homology"/>
<dbReference type="PRINTS" id="PR00364">
    <property type="entry name" value="DISEASERSIST"/>
</dbReference>
<keyword evidence="6" id="KW-1185">Reference proteome</keyword>
<dbReference type="Gene3D" id="3.40.50.300">
    <property type="entry name" value="P-loop containing nucleotide triphosphate hydrolases"/>
    <property type="match status" value="1"/>
</dbReference>
<dbReference type="GO" id="GO:0000160">
    <property type="term" value="P:phosphorelay signal transduction system"/>
    <property type="evidence" value="ECO:0007669"/>
    <property type="project" value="InterPro"/>
</dbReference>
<dbReference type="InterPro" id="IPR002182">
    <property type="entry name" value="NB-ARC"/>
</dbReference>
<evidence type="ECO:0000256" key="2">
    <source>
        <dbReference type="ARBA" id="ARBA00023125"/>
    </source>
</evidence>
<comment type="caution">
    <text evidence="5">The sequence shown here is derived from an EMBL/GenBank/DDBJ whole genome shotgun (WGS) entry which is preliminary data.</text>
</comment>
<comment type="similarity">
    <text evidence="1">Belongs to the AfsR/DnrI/RedD regulatory family.</text>
</comment>
<dbReference type="Pfam" id="PF00931">
    <property type="entry name" value="NB-ARC"/>
    <property type="match status" value="1"/>
</dbReference>
<dbReference type="InterPro" id="IPR016032">
    <property type="entry name" value="Sig_transdc_resp-reg_C-effctor"/>
</dbReference>
<dbReference type="InterPro" id="IPR011990">
    <property type="entry name" value="TPR-like_helical_dom_sf"/>
</dbReference>
<gene>
    <name evidence="5" type="ORF">HNR61_004933</name>
</gene>
<dbReference type="CDD" id="cd15831">
    <property type="entry name" value="BTAD"/>
    <property type="match status" value="1"/>
</dbReference>
<dbReference type="EMBL" id="JACJIA010000006">
    <property type="protein sequence ID" value="MBA8953283.1"/>
    <property type="molecule type" value="Genomic_DNA"/>
</dbReference>
<sequence>MRFGVLGPLTVDATDGTPVAVPRADVRELLAILLAHEGFPVPVERLIADLWPETPPANPLNALRIRVSRLRRLLEDAEPGGRALVGHDPAGYRLCVPGERSLGESLDAVRFHALLDRARSTADPWTRAGLLSDALALWRGPAFAGFQDEPFARPTVQRLTQRRIAAVEDLAETRLDLGEHETVAADLAEWEQRHPERERLRALRMRALYRAGRPGEALAVYGRYRRWLADDQGLDPGPELAALQRAVLSADPTLDPPPARPRTNLPAPLTELIGRDAALARALAALDTARLVTLTGPGGVGKTRLALAAATRPGPAFPDGVWLVELAGLSGADAVAEAVMAVLGLRENTMLGPVPAGEPMSHVDRLAAFLRGRRMLLLLDNCEHVAAPVAELVAAVLRAAPGVRVLATGREPLGVPGEVLLPVAPLEPPEPGADERRVRESSAVRLFCARAADADPAFALDASNAGAVAELVRGLDGLPLALELAAARVRALGVHELAARLDDRFSLLSAGNRGAPARQRTLNALLDWSWELLTDPERAVLRRLAVLDGGPLAAAEAVCAGPGIAGDEVAAVLARLVDRSMVTVAGDRRYRLLETVGVYAMARLTEAGEVEATRRRHRAYHLALVTDGLPGLFGPEQAAHLRRLDAEHRNLHCALEDAVRHGDAEDALLLVDGLAWSLLLRGRVRQAARWADRALAVPGDAPPALRARVRCWQVGIAALLDVEHDVVARARAALARFRDADDPPGLAMARWFLAYVLLHTGHLDASEELAAGAADGFRARGHTWGIAVTTALRANHALARDDLNTVADASEQALALFRSLGDQGGELLTVHPRAALAEMRGDHREAERLHREGLALAEDLGMWAETADRLSGLGRIALLGGDLGAARELYERARRIAAEHGFRPGEIHAELGLRQIARRAHAQAAGVTVSRTGGE</sequence>
<dbReference type="GO" id="GO:0043531">
    <property type="term" value="F:ADP binding"/>
    <property type="evidence" value="ECO:0007669"/>
    <property type="project" value="InterPro"/>
</dbReference>
<dbReference type="Pfam" id="PF03704">
    <property type="entry name" value="BTAD"/>
    <property type="match status" value="1"/>
</dbReference>